<dbReference type="SUPFAM" id="SSF52540">
    <property type="entry name" value="P-loop containing nucleoside triphosphate hydrolases"/>
    <property type="match status" value="1"/>
</dbReference>
<keyword evidence="1 4" id="KW-0808">Transferase</keyword>
<dbReference type="InterPro" id="IPR037359">
    <property type="entry name" value="NST/OST"/>
</dbReference>
<evidence type="ECO:0000256" key="1">
    <source>
        <dbReference type="ARBA" id="ARBA00022679"/>
    </source>
</evidence>
<dbReference type="InterPro" id="IPR027417">
    <property type="entry name" value="P-loop_NTPase"/>
</dbReference>
<dbReference type="GO" id="GO:0008146">
    <property type="term" value="F:sulfotransferase activity"/>
    <property type="evidence" value="ECO:0007669"/>
    <property type="project" value="InterPro"/>
</dbReference>
<dbReference type="Pfam" id="PF00685">
    <property type="entry name" value="Sulfotransfer_1"/>
    <property type="match status" value="1"/>
</dbReference>
<name>A0A4U1JSD2_RHOCA</name>
<evidence type="ECO:0000313" key="4">
    <source>
        <dbReference type="EMBL" id="TKD18419.1"/>
    </source>
</evidence>
<evidence type="ECO:0000313" key="5">
    <source>
        <dbReference type="Proteomes" id="UP000310597"/>
    </source>
</evidence>
<gene>
    <name evidence="4" type="ORF">FBT96_09990</name>
</gene>
<dbReference type="PANTHER" id="PTHR10605:SF56">
    <property type="entry name" value="BIFUNCTIONAL HEPARAN SULFATE N-DEACETYLASE_N-SULFOTRANSFERASE"/>
    <property type="match status" value="1"/>
</dbReference>
<evidence type="ECO:0000256" key="2">
    <source>
        <dbReference type="ARBA" id="ARBA00023180"/>
    </source>
</evidence>
<dbReference type="PANTHER" id="PTHR10605">
    <property type="entry name" value="HEPARAN SULFATE SULFOTRANSFERASE"/>
    <property type="match status" value="1"/>
</dbReference>
<dbReference type="Gene3D" id="3.40.50.300">
    <property type="entry name" value="P-loop containing nucleotide triphosphate hydrolases"/>
    <property type="match status" value="1"/>
</dbReference>
<dbReference type="EMBL" id="SWJZ01000038">
    <property type="protein sequence ID" value="TKD18419.1"/>
    <property type="molecule type" value="Genomic_DNA"/>
</dbReference>
<dbReference type="Proteomes" id="UP000310597">
    <property type="component" value="Unassembled WGS sequence"/>
</dbReference>
<feature type="domain" description="Sulfotransferase" evidence="3">
    <location>
        <begin position="8"/>
        <end position="232"/>
    </location>
</feature>
<dbReference type="OrthoDB" id="981508at2"/>
<comment type="caution">
    <text evidence="4">The sequence shown here is derived from an EMBL/GenBank/DDBJ whole genome shotgun (WGS) entry which is preliminary data.</text>
</comment>
<organism evidence="4 5">
    <name type="scientific">Rhodobacter capsulatus</name>
    <name type="common">Rhodopseudomonas capsulata</name>
    <dbReference type="NCBI Taxonomy" id="1061"/>
    <lineage>
        <taxon>Bacteria</taxon>
        <taxon>Pseudomonadati</taxon>
        <taxon>Pseudomonadota</taxon>
        <taxon>Alphaproteobacteria</taxon>
        <taxon>Rhodobacterales</taxon>
        <taxon>Rhodobacter group</taxon>
        <taxon>Rhodobacter</taxon>
    </lineage>
</organism>
<protein>
    <submittedName>
        <fullName evidence="4">Sulfotransferase</fullName>
    </submittedName>
</protein>
<reference evidence="4 5" key="1">
    <citation type="submission" date="2019-04" db="EMBL/GenBank/DDBJ databases">
        <title>Draft Whole-Genome sequence of the purple photosynthetic bacterium Rhodobacter capsulatus SP108 with an indigenous class A beta-lactamase.</title>
        <authorList>
            <person name="Robertson S."/>
            <person name="Meyer T.E."/>
            <person name="Kyndt J.A."/>
        </authorList>
    </citation>
    <scope>NUCLEOTIDE SEQUENCE [LARGE SCALE GENOMIC DNA]</scope>
    <source>
        <strain evidence="4 5">SP108</strain>
    </source>
</reference>
<sequence length="256" mass="29595">MTQIINRPDIFIIGTMKGGTTALHRILTEHPQIHSGTQKEIHYFSLNYAEGDDWYHRHFEGLPAGQHYVDASPTYFDACNTPLLPRLIDRYNPKGKLILITRNPVERAISHFRHLQVVNKVPALLDMTPDMFFNRDLARMMPGIGAIQSNYMHIIGFSLYMAKAQRYAGIFGDRLLVIDNTQLRNDPKTTVRRMFEHVGVDPIWNDSFVEIKHSNKSTLKDISQATYDRLFHIMQPDYERFCTAFGIDCVWPELGK</sequence>
<keyword evidence="2" id="KW-0325">Glycoprotein</keyword>
<dbReference type="InterPro" id="IPR000863">
    <property type="entry name" value="Sulfotransferase_dom"/>
</dbReference>
<evidence type="ECO:0000259" key="3">
    <source>
        <dbReference type="Pfam" id="PF00685"/>
    </source>
</evidence>
<dbReference type="AlphaFoldDB" id="A0A4U1JSD2"/>
<proteinExistence type="predicted"/>
<accession>A0A4U1JSD2</accession>
<dbReference type="RefSeq" id="WP_136906215.1">
    <property type="nucleotide sequence ID" value="NZ_SWJZ01000038.1"/>
</dbReference>